<protein>
    <submittedName>
        <fullName evidence="2">Uncharacterized protein</fullName>
    </submittedName>
</protein>
<evidence type="ECO:0000313" key="2">
    <source>
        <dbReference type="EMBL" id="PIW73514.1"/>
    </source>
</evidence>
<dbReference type="AlphaFoldDB" id="A0A2M7ID21"/>
<organism evidence="2 3">
    <name type="scientific">Candidatus Roizmanbacteria bacterium CG_4_8_14_3_um_filter_34_9</name>
    <dbReference type="NCBI Taxonomy" id="1974832"/>
    <lineage>
        <taxon>Bacteria</taxon>
        <taxon>Candidatus Roizmaniibacteriota</taxon>
    </lineage>
</organism>
<keyword evidence="1" id="KW-0472">Membrane</keyword>
<sequence>MNHKKIIVVGIILLGILALFMTVDYKNKNGLNGQTVSPNILYLTSPVNSLSGKVEKIEGNAVSISSQYALLQTAPIAITVMPNQPPVMPTPQIKTITYKLFVTDKTQISQPASNINYLFKTITPSGAPGFPTASTPNLTVKNIKVGQYITVNSQDDLRTLLKNTFEATMINLPPIINTLNGKIVNITNNTLTLKAFAPVAAAPPMIALDTAPPTPQEKEYTIYITQDTEISRNVYGTNMTPGEPPTPPKPEKLTLADLKADMRATVYTVEDVIETQTLTALRIEPVASTSPLIKP</sequence>
<keyword evidence="1" id="KW-0812">Transmembrane</keyword>
<dbReference type="EMBL" id="PFGU01000025">
    <property type="protein sequence ID" value="PIW73514.1"/>
    <property type="molecule type" value="Genomic_DNA"/>
</dbReference>
<reference evidence="3" key="1">
    <citation type="submission" date="2017-09" db="EMBL/GenBank/DDBJ databases">
        <title>Depth-based differentiation of microbial function through sediment-hosted aquifers and enrichment of novel symbionts in the deep terrestrial subsurface.</title>
        <authorList>
            <person name="Probst A.J."/>
            <person name="Ladd B."/>
            <person name="Jarett J.K."/>
            <person name="Geller-Mcgrath D.E."/>
            <person name="Sieber C.M.K."/>
            <person name="Emerson J.B."/>
            <person name="Anantharaman K."/>
            <person name="Thomas B.C."/>
            <person name="Malmstrom R."/>
            <person name="Stieglmeier M."/>
            <person name="Klingl A."/>
            <person name="Woyke T."/>
            <person name="Ryan C.M."/>
            <person name="Banfield J.F."/>
        </authorList>
    </citation>
    <scope>NUCLEOTIDE SEQUENCE [LARGE SCALE GENOMIC DNA]</scope>
</reference>
<proteinExistence type="predicted"/>
<dbReference type="Proteomes" id="UP000230822">
    <property type="component" value="Unassembled WGS sequence"/>
</dbReference>
<keyword evidence="1" id="KW-1133">Transmembrane helix</keyword>
<name>A0A2M7ID21_9BACT</name>
<evidence type="ECO:0000256" key="1">
    <source>
        <dbReference type="SAM" id="Phobius"/>
    </source>
</evidence>
<gene>
    <name evidence="2" type="ORF">CO005_01005</name>
</gene>
<accession>A0A2M7ID21</accession>
<evidence type="ECO:0000313" key="3">
    <source>
        <dbReference type="Proteomes" id="UP000230822"/>
    </source>
</evidence>
<feature type="transmembrane region" description="Helical" evidence="1">
    <location>
        <begin position="6"/>
        <end position="23"/>
    </location>
</feature>
<comment type="caution">
    <text evidence="2">The sequence shown here is derived from an EMBL/GenBank/DDBJ whole genome shotgun (WGS) entry which is preliminary data.</text>
</comment>